<comment type="caution">
    <text evidence="2">The sequence shown here is derived from an EMBL/GenBank/DDBJ whole genome shotgun (WGS) entry which is preliminary data.</text>
</comment>
<evidence type="ECO:0000256" key="1">
    <source>
        <dbReference type="SAM" id="MobiDB-lite"/>
    </source>
</evidence>
<evidence type="ECO:0000313" key="3">
    <source>
        <dbReference type="Proteomes" id="UP001286313"/>
    </source>
</evidence>
<dbReference type="EMBL" id="JAWQEG010004863">
    <property type="protein sequence ID" value="KAK3859939.1"/>
    <property type="molecule type" value="Genomic_DNA"/>
</dbReference>
<feature type="compositionally biased region" description="Basic and acidic residues" evidence="1">
    <location>
        <begin position="7"/>
        <end position="30"/>
    </location>
</feature>
<reference evidence="2" key="1">
    <citation type="submission" date="2023-10" db="EMBL/GenBank/DDBJ databases">
        <title>Genome assemblies of two species of porcelain crab, Petrolisthes cinctipes and Petrolisthes manimaculis (Anomura: Porcellanidae).</title>
        <authorList>
            <person name="Angst P."/>
        </authorList>
    </citation>
    <scope>NUCLEOTIDE SEQUENCE</scope>
    <source>
        <strain evidence="2">PB745_01</strain>
        <tissue evidence="2">Gill</tissue>
    </source>
</reference>
<organism evidence="2 3">
    <name type="scientific">Petrolisthes cinctipes</name>
    <name type="common">Flat porcelain crab</name>
    <dbReference type="NCBI Taxonomy" id="88211"/>
    <lineage>
        <taxon>Eukaryota</taxon>
        <taxon>Metazoa</taxon>
        <taxon>Ecdysozoa</taxon>
        <taxon>Arthropoda</taxon>
        <taxon>Crustacea</taxon>
        <taxon>Multicrustacea</taxon>
        <taxon>Malacostraca</taxon>
        <taxon>Eumalacostraca</taxon>
        <taxon>Eucarida</taxon>
        <taxon>Decapoda</taxon>
        <taxon>Pleocyemata</taxon>
        <taxon>Anomura</taxon>
        <taxon>Galatheoidea</taxon>
        <taxon>Porcellanidae</taxon>
        <taxon>Petrolisthes</taxon>
    </lineage>
</organism>
<protein>
    <submittedName>
        <fullName evidence="2">Uncharacterized protein</fullName>
    </submittedName>
</protein>
<accession>A0AAE1ER50</accession>
<name>A0AAE1ER50_PETCI</name>
<proteinExistence type="predicted"/>
<feature type="region of interest" description="Disordered" evidence="1">
    <location>
        <begin position="1"/>
        <end position="85"/>
    </location>
</feature>
<gene>
    <name evidence="2" type="ORF">Pcinc_033980</name>
</gene>
<keyword evidence="3" id="KW-1185">Reference proteome</keyword>
<sequence length="122" mass="13655">MSNNMDGGERVKEEEKQVEYVETEAGKEEPTLTLKRANTHSKENRYPPCGVPLGEPLAVTPEWEPTPQDPTSGFRDVKSKRKQQPVAVLLQPGPATCGSDASERETDLCQCDYLVNQQPYMF</sequence>
<evidence type="ECO:0000313" key="2">
    <source>
        <dbReference type="EMBL" id="KAK3859939.1"/>
    </source>
</evidence>
<dbReference type="AlphaFoldDB" id="A0AAE1ER50"/>
<dbReference type="Proteomes" id="UP001286313">
    <property type="component" value="Unassembled WGS sequence"/>
</dbReference>